<gene>
    <name evidence="2" type="ORF">BDZ31_004780</name>
</gene>
<dbReference type="Proteomes" id="UP000585272">
    <property type="component" value="Unassembled WGS sequence"/>
</dbReference>
<accession>A0A840IKA9</accession>
<feature type="region of interest" description="Disordered" evidence="1">
    <location>
        <begin position="33"/>
        <end position="62"/>
    </location>
</feature>
<evidence type="ECO:0008006" key="4">
    <source>
        <dbReference type="Google" id="ProtNLM"/>
    </source>
</evidence>
<name>A0A840IKA9_9ACTN</name>
<proteinExistence type="predicted"/>
<dbReference type="InterPro" id="IPR008972">
    <property type="entry name" value="Cupredoxin"/>
</dbReference>
<evidence type="ECO:0000313" key="3">
    <source>
        <dbReference type="Proteomes" id="UP000585272"/>
    </source>
</evidence>
<keyword evidence="3" id="KW-1185">Reference proteome</keyword>
<comment type="caution">
    <text evidence="2">The sequence shown here is derived from an EMBL/GenBank/DDBJ whole genome shotgun (WGS) entry which is preliminary data.</text>
</comment>
<dbReference type="RefSeq" id="WP_183345840.1">
    <property type="nucleotide sequence ID" value="NZ_JACHNU010000011.1"/>
</dbReference>
<dbReference type="SUPFAM" id="SSF49503">
    <property type="entry name" value="Cupredoxins"/>
    <property type="match status" value="1"/>
</dbReference>
<organism evidence="2 3">
    <name type="scientific">Conexibacter arvalis</name>
    <dbReference type="NCBI Taxonomy" id="912552"/>
    <lineage>
        <taxon>Bacteria</taxon>
        <taxon>Bacillati</taxon>
        <taxon>Actinomycetota</taxon>
        <taxon>Thermoleophilia</taxon>
        <taxon>Solirubrobacterales</taxon>
        <taxon>Conexibacteraceae</taxon>
        <taxon>Conexibacter</taxon>
    </lineage>
</organism>
<reference evidence="2 3" key="1">
    <citation type="submission" date="2020-08" db="EMBL/GenBank/DDBJ databases">
        <title>Genomic Encyclopedia of Archaeal and Bacterial Type Strains, Phase II (KMG-II): from individual species to whole genera.</title>
        <authorList>
            <person name="Goeker M."/>
        </authorList>
    </citation>
    <scope>NUCLEOTIDE SEQUENCE [LARGE SCALE GENOMIC DNA]</scope>
    <source>
        <strain evidence="2 3">DSM 23288</strain>
    </source>
</reference>
<sequence>MNATRRLIVVIGVVVVAAVGFVIAKATEDSSRPTVAESLSAPAPAPAGGATGARGTGTVPARRAAPAIPRIVVRGLEPVGGVKQLVFRKGDTIRFAVVSDQPEEIHLHGYDVAEDVAPGREVTFAVPAEIEGIFEVELEHAGVQIASVAVEP</sequence>
<evidence type="ECO:0000256" key="1">
    <source>
        <dbReference type="SAM" id="MobiDB-lite"/>
    </source>
</evidence>
<dbReference type="Gene3D" id="2.60.40.420">
    <property type="entry name" value="Cupredoxins - blue copper proteins"/>
    <property type="match status" value="1"/>
</dbReference>
<dbReference type="AlphaFoldDB" id="A0A840IKA9"/>
<protein>
    <recommendedName>
        <fullName evidence="4">EfeO-type cupredoxin-like domain-containing protein</fullName>
    </recommendedName>
</protein>
<evidence type="ECO:0000313" key="2">
    <source>
        <dbReference type="EMBL" id="MBB4665159.1"/>
    </source>
</evidence>
<dbReference type="EMBL" id="JACHNU010000011">
    <property type="protein sequence ID" value="MBB4665159.1"/>
    <property type="molecule type" value="Genomic_DNA"/>
</dbReference>